<gene>
    <name evidence="1" type="ORF">BRADI_1g37317v3</name>
</gene>
<dbReference type="Proteomes" id="UP000008810">
    <property type="component" value="Chromosome 1"/>
</dbReference>
<sequence length="79" mass="9145">MKRLINYVIYSKTIEFIQKQIAKKNGAKKCATYFMHSVAFLEQTNLLQLSLQLQGNFQLNMLNITSFLYIPSEQPIASQ</sequence>
<evidence type="ECO:0000313" key="1">
    <source>
        <dbReference type="EMBL" id="KQK17875.1"/>
    </source>
</evidence>
<dbReference type="InParanoid" id="A0A0Q3JJW1"/>
<protein>
    <submittedName>
        <fullName evidence="1 2">Uncharacterized protein</fullName>
    </submittedName>
</protein>
<keyword evidence="3" id="KW-1185">Reference proteome</keyword>
<proteinExistence type="predicted"/>
<dbReference type="Gramene" id="KQK17875">
    <property type="protein sequence ID" value="KQK17875"/>
    <property type="gene ID" value="BRADI_1g37317v3"/>
</dbReference>
<organism evidence="1">
    <name type="scientific">Brachypodium distachyon</name>
    <name type="common">Purple false brome</name>
    <name type="synonym">Trachynia distachya</name>
    <dbReference type="NCBI Taxonomy" id="15368"/>
    <lineage>
        <taxon>Eukaryota</taxon>
        <taxon>Viridiplantae</taxon>
        <taxon>Streptophyta</taxon>
        <taxon>Embryophyta</taxon>
        <taxon>Tracheophyta</taxon>
        <taxon>Spermatophyta</taxon>
        <taxon>Magnoliopsida</taxon>
        <taxon>Liliopsida</taxon>
        <taxon>Poales</taxon>
        <taxon>Poaceae</taxon>
        <taxon>BOP clade</taxon>
        <taxon>Pooideae</taxon>
        <taxon>Stipodae</taxon>
        <taxon>Brachypodieae</taxon>
        <taxon>Brachypodium</taxon>
    </lineage>
</organism>
<evidence type="ECO:0000313" key="3">
    <source>
        <dbReference type="Proteomes" id="UP000008810"/>
    </source>
</evidence>
<reference evidence="2" key="3">
    <citation type="submission" date="2018-08" db="UniProtKB">
        <authorList>
            <consortium name="EnsemblPlants"/>
        </authorList>
    </citation>
    <scope>IDENTIFICATION</scope>
    <source>
        <strain evidence="2">cv. Bd21</strain>
    </source>
</reference>
<dbReference type="AlphaFoldDB" id="A0A0Q3JJW1"/>
<evidence type="ECO:0000313" key="2">
    <source>
        <dbReference type="EnsemblPlants" id="KQK17875"/>
    </source>
</evidence>
<name>A0A0Q3JJW1_BRADI</name>
<accession>A0A0Q3JJW1</accession>
<reference evidence="1 2" key="1">
    <citation type="journal article" date="2010" name="Nature">
        <title>Genome sequencing and analysis of the model grass Brachypodium distachyon.</title>
        <authorList>
            <consortium name="International Brachypodium Initiative"/>
        </authorList>
    </citation>
    <scope>NUCLEOTIDE SEQUENCE [LARGE SCALE GENOMIC DNA]</scope>
    <source>
        <strain evidence="1 2">Bd21</strain>
    </source>
</reference>
<dbReference type="EnsemblPlants" id="KQK17875">
    <property type="protein sequence ID" value="KQK17875"/>
    <property type="gene ID" value="BRADI_1g37317v3"/>
</dbReference>
<dbReference type="EMBL" id="CM000880">
    <property type="protein sequence ID" value="KQK17875.1"/>
    <property type="molecule type" value="Genomic_DNA"/>
</dbReference>
<reference evidence="1" key="2">
    <citation type="submission" date="2017-06" db="EMBL/GenBank/DDBJ databases">
        <title>WGS assembly of Brachypodium distachyon.</title>
        <authorList>
            <consortium name="The International Brachypodium Initiative"/>
            <person name="Lucas S."/>
            <person name="Harmon-Smith M."/>
            <person name="Lail K."/>
            <person name="Tice H."/>
            <person name="Grimwood J."/>
            <person name="Bruce D."/>
            <person name="Barry K."/>
            <person name="Shu S."/>
            <person name="Lindquist E."/>
            <person name="Wang M."/>
            <person name="Pitluck S."/>
            <person name="Vogel J.P."/>
            <person name="Garvin D.F."/>
            <person name="Mockler T.C."/>
            <person name="Schmutz J."/>
            <person name="Rokhsar D."/>
            <person name="Bevan M.W."/>
        </authorList>
    </citation>
    <scope>NUCLEOTIDE SEQUENCE</scope>
    <source>
        <strain evidence="1">Bd21</strain>
    </source>
</reference>